<dbReference type="InterPro" id="IPR036188">
    <property type="entry name" value="FAD/NAD-bd_sf"/>
</dbReference>
<keyword evidence="4" id="KW-1185">Reference proteome</keyword>
<evidence type="ECO:0000256" key="1">
    <source>
        <dbReference type="ARBA" id="ARBA00010139"/>
    </source>
</evidence>
<gene>
    <name evidence="3" type="ORF">EW026_g5500</name>
</gene>
<evidence type="ECO:0000313" key="3">
    <source>
        <dbReference type="EMBL" id="THG96305.1"/>
    </source>
</evidence>
<reference evidence="3 4" key="1">
    <citation type="submission" date="2019-02" db="EMBL/GenBank/DDBJ databases">
        <title>Genome sequencing of the rare red list fungi Phlebia centrifuga.</title>
        <authorList>
            <person name="Buettner E."/>
            <person name="Kellner H."/>
        </authorList>
    </citation>
    <scope>NUCLEOTIDE SEQUENCE [LARGE SCALE GENOMIC DNA]</scope>
    <source>
        <strain evidence="3 4">DSM 108282</strain>
    </source>
</reference>
<dbReference type="InterPro" id="IPR051209">
    <property type="entry name" value="FAD-bind_Monooxygenase_sf"/>
</dbReference>
<dbReference type="Pfam" id="PF13450">
    <property type="entry name" value="NAD_binding_8"/>
    <property type="match status" value="1"/>
</dbReference>
<dbReference type="EMBL" id="SGPJ01000245">
    <property type="protein sequence ID" value="THG96305.1"/>
    <property type="molecule type" value="Genomic_DNA"/>
</dbReference>
<evidence type="ECO:0000313" key="4">
    <source>
        <dbReference type="Proteomes" id="UP000309038"/>
    </source>
</evidence>
<accession>A0A4S4KDY2</accession>
<proteinExistence type="inferred from homology"/>
<feature type="compositionally biased region" description="Polar residues" evidence="2">
    <location>
        <begin position="1"/>
        <end position="28"/>
    </location>
</feature>
<dbReference type="PANTHER" id="PTHR42877">
    <property type="entry name" value="L-ORNITHINE N(5)-MONOOXYGENASE-RELATED"/>
    <property type="match status" value="1"/>
</dbReference>
<dbReference type="Proteomes" id="UP000309038">
    <property type="component" value="Unassembled WGS sequence"/>
</dbReference>
<organism evidence="3 4">
    <name type="scientific">Hermanssonia centrifuga</name>
    <dbReference type="NCBI Taxonomy" id="98765"/>
    <lineage>
        <taxon>Eukaryota</taxon>
        <taxon>Fungi</taxon>
        <taxon>Dikarya</taxon>
        <taxon>Basidiomycota</taxon>
        <taxon>Agaricomycotina</taxon>
        <taxon>Agaricomycetes</taxon>
        <taxon>Polyporales</taxon>
        <taxon>Meruliaceae</taxon>
        <taxon>Hermanssonia</taxon>
    </lineage>
</organism>
<feature type="region of interest" description="Disordered" evidence="2">
    <location>
        <begin position="1"/>
        <end position="39"/>
    </location>
</feature>
<name>A0A4S4KDY2_9APHY</name>
<evidence type="ECO:0000256" key="2">
    <source>
        <dbReference type="SAM" id="MobiDB-lite"/>
    </source>
</evidence>
<dbReference type="PANTHER" id="PTHR42877:SF7">
    <property type="entry name" value="FLAVIN-BINDING MONOOXYGENASE-RELATED"/>
    <property type="match status" value="1"/>
</dbReference>
<comment type="caution">
    <text evidence="3">The sequence shown here is derived from an EMBL/GenBank/DDBJ whole genome shotgun (WGS) entry which is preliminary data.</text>
</comment>
<dbReference type="AlphaFoldDB" id="A0A4S4KDY2"/>
<comment type="similarity">
    <text evidence="1">Belongs to the FAD-binding monooxygenase family.</text>
</comment>
<sequence length="633" mass="71083">MSAIQSSLNGQATATDDNTKTASATNNRDASKLPISSHEEAPASTFKLGDFQIDDPNARPMKVIIIGTGFSGIAAGIRFRQRIPGVEMVIYEKSEAVGGTWFSNRYPGLACDIPSHCYQYTFTNKTDWSSFYAPGPEILAYLNSVVSQYDLDPYIKLRHEMVGAWFDEATGKWRIHGASEGEHMPSNSEEEWEEFEDIGDLLFTGIGGLSRAQWDVRSGSNEGKESRGIGLTEPEKKLNNGWEEDVKDWGGKKIAVIGVGSSAIQIVPALQPKVAKLYNYVRGKTWLAVPFGSDKMAGLLGRNTEEQNYAFSEEEKKSFQDPAYYKQFRHALEEDLNSSHQAILRGTPMQMGAREVFKANMLKRLAKKPWIADHLVPDFGVACRRLTPGPGYLEALCEDNVDFIPTNIKRVTETGIETVDGKHQDLDVIICATGYDTSFKFPFPIVGRNGIDIRTKWSPHPKTYLAMCVDGFPNWFFSLGPNSGVGSGSLLTLIEKQVDYAVQVAMKMKRERLKSVEAKREAVEDYDEYIEQYFPTTVYSEKCRSWYKMGKEEGRVVGLWPGSTLQALRVLQCPRWEDFDYERIDDDKTKNRFYYLGDGMTFPEKTGAGSRAWYLDDDHINIPPVPMRAGTIS</sequence>
<dbReference type="Gene3D" id="3.50.50.60">
    <property type="entry name" value="FAD/NAD(P)-binding domain"/>
    <property type="match status" value="3"/>
</dbReference>
<dbReference type="SUPFAM" id="SSF51905">
    <property type="entry name" value="FAD/NAD(P)-binding domain"/>
    <property type="match status" value="1"/>
</dbReference>
<evidence type="ECO:0008006" key="5">
    <source>
        <dbReference type="Google" id="ProtNLM"/>
    </source>
</evidence>
<protein>
    <recommendedName>
        <fullName evidence="5">Flavin-containing monooxygenase</fullName>
    </recommendedName>
</protein>